<keyword evidence="5 12" id="KW-0964">Secreted</keyword>
<dbReference type="EMBL" id="WNWR01000055">
    <property type="protein sequence ID" value="KAE9992525.1"/>
    <property type="molecule type" value="Genomic_DNA"/>
</dbReference>
<dbReference type="SMART" id="SM01110">
    <property type="entry name" value="Cutinase"/>
    <property type="match status" value="1"/>
</dbReference>
<dbReference type="PANTHER" id="PTHR48250:SF3">
    <property type="entry name" value="CUTINASE 1-RELATED"/>
    <property type="match status" value="1"/>
</dbReference>
<dbReference type="PANTHER" id="PTHR48250">
    <property type="entry name" value="CUTINASE 2-RELATED"/>
    <property type="match status" value="1"/>
</dbReference>
<evidence type="ECO:0000256" key="10">
    <source>
        <dbReference type="PIRSR" id="PIRSR611150-1"/>
    </source>
</evidence>
<organism evidence="15 16">
    <name type="scientific">Venturia inaequalis</name>
    <name type="common">Apple scab fungus</name>
    <dbReference type="NCBI Taxonomy" id="5025"/>
    <lineage>
        <taxon>Eukaryota</taxon>
        <taxon>Fungi</taxon>
        <taxon>Dikarya</taxon>
        <taxon>Ascomycota</taxon>
        <taxon>Pezizomycotina</taxon>
        <taxon>Dothideomycetes</taxon>
        <taxon>Pleosporomycetidae</taxon>
        <taxon>Venturiales</taxon>
        <taxon>Venturiaceae</taxon>
        <taxon>Venturia</taxon>
    </lineage>
</organism>
<evidence type="ECO:0000256" key="4">
    <source>
        <dbReference type="ARBA" id="ARBA00022487"/>
    </source>
</evidence>
<evidence type="ECO:0000256" key="7">
    <source>
        <dbReference type="ARBA" id="ARBA00022801"/>
    </source>
</evidence>
<evidence type="ECO:0000256" key="6">
    <source>
        <dbReference type="ARBA" id="ARBA00022729"/>
    </source>
</evidence>
<evidence type="ECO:0000256" key="1">
    <source>
        <dbReference type="ARBA" id="ARBA00004613"/>
    </source>
</evidence>
<dbReference type="InterPro" id="IPR000675">
    <property type="entry name" value="Cutinase/axe"/>
</dbReference>
<dbReference type="GO" id="GO:0016052">
    <property type="term" value="P:carbohydrate catabolic process"/>
    <property type="evidence" value="ECO:0007669"/>
    <property type="project" value="TreeGrafter"/>
</dbReference>
<evidence type="ECO:0000256" key="2">
    <source>
        <dbReference type="ARBA" id="ARBA00007534"/>
    </source>
</evidence>
<dbReference type="EC" id="3.1.1.74" evidence="3 12"/>
<proteinExistence type="inferred from homology"/>
<sequence length="242" mass="24636">MRLFRIAALAAGVSAIPQSKGSGGAGKVDPGGTRGNRGPNLENDLMTGTCRDVFFIMARASSEAGNMGGSMGPILCKGLRAAFPEKLGCQGVGGGYTAALKDNGLAKGTTGVAIAEAQKMFTTVSTKCPNAIIIFGGYSQGAAVMHNAVTALTPDVKKKAIAGVLFGDTRFVADGGKIKDYPSEQTMIFCAKESNPPDATCQGKPPNAGHFVYTTNGDGPKAIAFLTEKVETALAGKSAVPG</sequence>
<evidence type="ECO:0000256" key="14">
    <source>
        <dbReference type="SAM" id="SignalP"/>
    </source>
</evidence>
<comment type="subcellular location">
    <subcellularLocation>
        <location evidence="1 12">Secreted</location>
    </subcellularLocation>
</comment>
<reference evidence="15 16" key="1">
    <citation type="submission" date="2019-07" db="EMBL/GenBank/DDBJ databases">
        <title>Venturia inaequalis Genome Resource.</title>
        <authorList>
            <person name="Lichtner F.J."/>
        </authorList>
    </citation>
    <scope>NUCLEOTIDE SEQUENCE [LARGE SCALE GENOMIC DNA]</scope>
    <source>
        <strain evidence="15 16">DMI_063113</strain>
    </source>
</reference>
<keyword evidence="7 12" id="KW-0378">Hydrolase</keyword>
<comment type="similarity">
    <text evidence="2 12">Belongs to the cutinase family.</text>
</comment>
<dbReference type="InterPro" id="IPR043580">
    <property type="entry name" value="CUTINASE_1"/>
</dbReference>
<comment type="caution">
    <text evidence="15">The sequence shown here is derived from an EMBL/GenBank/DDBJ whole genome shotgun (WGS) entry which is preliminary data.</text>
</comment>
<evidence type="ECO:0000256" key="5">
    <source>
        <dbReference type="ARBA" id="ARBA00022525"/>
    </source>
</evidence>
<gene>
    <name evidence="15" type="ORF">EG327_008662</name>
</gene>
<feature type="chain" id="PRO_5034369278" description="Cutinase" evidence="14">
    <location>
        <begin position="16"/>
        <end position="242"/>
    </location>
</feature>
<evidence type="ECO:0000256" key="8">
    <source>
        <dbReference type="ARBA" id="ARBA00023157"/>
    </source>
</evidence>
<evidence type="ECO:0000256" key="11">
    <source>
        <dbReference type="PIRSR" id="PIRSR611150-2"/>
    </source>
</evidence>
<evidence type="ECO:0000256" key="3">
    <source>
        <dbReference type="ARBA" id="ARBA00013095"/>
    </source>
</evidence>
<dbReference type="AlphaFoldDB" id="A0A8H3VPA4"/>
<keyword evidence="8 11" id="KW-1015">Disulfide bond</keyword>
<accession>A0A8H3VPA4</accession>
<dbReference type="GO" id="GO:0050525">
    <property type="term" value="F:cutinase activity"/>
    <property type="evidence" value="ECO:0007669"/>
    <property type="project" value="UniProtKB-UniRule"/>
</dbReference>
<feature type="signal peptide" evidence="14">
    <location>
        <begin position="1"/>
        <end position="15"/>
    </location>
</feature>
<dbReference type="Proteomes" id="UP000490939">
    <property type="component" value="Unassembled WGS sequence"/>
</dbReference>
<evidence type="ECO:0000256" key="13">
    <source>
        <dbReference type="SAM" id="MobiDB-lite"/>
    </source>
</evidence>
<evidence type="ECO:0000256" key="12">
    <source>
        <dbReference type="RuleBase" id="RU361263"/>
    </source>
</evidence>
<name>A0A8H3VPA4_VENIN</name>
<dbReference type="SUPFAM" id="SSF53474">
    <property type="entry name" value="alpha/beta-Hydrolases"/>
    <property type="match status" value="1"/>
</dbReference>
<dbReference type="InterPro" id="IPR029058">
    <property type="entry name" value="AB_hydrolase_fold"/>
</dbReference>
<feature type="disulfide bond" evidence="11">
    <location>
        <begin position="190"/>
        <end position="201"/>
    </location>
</feature>
<evidence type="ECO:0000256" key="9">
    <source>
        <dbReference type="ARBA" id="ARBA00034045"/>
    </source>
</evidence>
<evidence type="ECO:0000313" key="15">
    <source>
        <dbReference type="EMBL" id="KAE9992525.1"/>
    </source>
</evidence>
<evidence type="ECO:0000313" key="16">
    <source>
        <dbReference type="Proteomes" id="UP000490939"/>
    </source>
</evidence>
<protein>
    <recommendedName>
        <fullName evidence="3 12">Cutinase</fullName>
        <ecNumber evidence="3 12">3.1.1.74</ecNumber>
    </recommendedName>
</protein>
<feature type="region of interest" description="Disordered" evidence="13">
    <location>
        <begin position="18"/>
        <end position="43"/>
    </location>
</feature>
<feature type="active site" description="Proton donor/acceptor" evidence="10">
    <location>
        <position position="210"/>
    </location>
</feature>
<keyword evidence="4 12" id="KW-0719">Serine esterase</keyword>
<keyword evidence="16" id="KW-1185">Reference proteome</keyword>
<dbReference type="GO" id="GO:0005576">
    <property type="term" value="C:extracellular region"/>
    <property type="evidence" value="ECO:0007669"/>
    <property type="project" value="UniProtKB-SubCell"/>
</dbReference>
<dbReference type="PROSITE" id="PS00155">
    <property type="entry name" value="CUTINASE_1"/>
    <property type="match status" value="1"/>
</dbReference>
<dbReference type="PRINTS" id="PR00129">
    <property type="entry name" value="CUTINASE"/>
</dbReference>
<feature type="disulfide bond" evidence="11">
    <location>
        <begin position="50"/>
        <end position="128"/>
    </location>
</feature>
<feature type="active site" description="Nucleophile" evidence="10">
    <location>
        <position position="139"/>
    </location>
</feature>
<dbReference type="InterPro" id="IPR011150">
    <property type="entry name" value="Cutinase_monf"/>
</dbReference>
<dbReference type="Pfam" id="PF01083">
    <property type="entry name" value="Cutinase"/>
    <property type="match status" value="1"/>
</dbReference>
<comment type="function">
    <text evidence="12">Catalyzes the hydrolysis of complex carboxylic polyesters found in the cell wall of plants. Degrades cutin, a macromolecule that forms the structure of the plant cuticle.</text>
</comment>
<comment type="catalytic activity">
    <reaction evidence="9 12">
        <text>cutin + H2O = cutin monomers.</text>
        <dbReference type="EC" id="3.1.1.74"/>
    </reaction>
</comment>
<dbReference type="Gene3D" id="3.40.50.1820">
    <property type="entry name" value="alpha/beta hydrolase"/>
    <property type="match status" value="1"/>
</dbReference>
<keyword evidence="6 14" id="KW-0732">Signal</keyword>
<feature type="active site" evidence="10">
    <location>
        <position position="198"/>
    </location>
</feature>